<keyword evidence="2 7" id="KW-0813">Transport</keyword>
<feature type="region of interest" description="Disordered" evidence="8">
    <location>
        <begin position="1"/>
        <end position="39"/>
    </location>
</feature>
<comment type="subcellular location">
    <subcellularLocation>
        <location evidence="1 7">Cell membrane</location>
        <topology evidence="1 7">Multi-pass membrane protein</topology>
    </subcellularLocation>
</comment>
<evidence type="ECO:0000256" key="7">
    <source>
        <dbReference type="RuleBase" id="RU363032"/>
    </source>
</evidence>
<accession>A0ABN2JB15</accession>
<dbReference type="CDD" id="cd06261">
    <property type="entry name" value="TM_PBP2"/>
    <property type="match status" value="1"/>
</dbReference>
<dbReference type="InterPro" id="IPR035906">
    <property type="entry name" value="MetI-like_sf"/>
</dbReference>
<dbReference type="InterPro" id="IPR000515">
    <property type="entry name" value="MetI-like"/>
</dbReference>
<keyword evidence="11" id="KW-1185">Reference proteome</keyword>
<comment type="caution">
    <text evidence="10">The sequence shown here is derived from an EMBL/GenBank/DDBJ whole genome shotgun (WGS) entry which is preliminary data.</text>
</comment>
<dbReference type="RefSeq" id="WP_182657732.1">
    <property type="nucleotide sequence ID" value="NZ_BAAAQG010000024.1"/>
</dbReference>
<evidence type="ECO:0000256" key="5">
    <source>
        <dbReference type="ARBA" id="ARBA00022989"/>
    </source>
</evidence>
<proteinExistence type="inferred from homology"/>
<dbReference type="Pfam" id="PF00528">
    <property type="entry name" value="BPD_transp_1"/>
    <property type="match status" value="1"/>
</dbReference>
<feature type="transmembrane region" description="Helical" evidence="7">
    <location>
        <begin position="280"/>
        <end position="300"/>
    </location>
</feature>
<evidence type="ECO:0000256" key="1">
    <source>
        <dbReference type="ARBA" id="ARBA00004651"/>
    </source>
</evidence>
<sequence>MSHRAPEPSTSSTTRPPTSSSSHPGLHDRDTNDDLRPPRKPLGPRIGTYIGALLILIWGLAPFYWMLVTAFRDNRFVFSASPVPSHLTLDNFREALATDAGNNFFGAIINSVIISSITTALALLFGVFTAYALARVDFRGKFLVTGVILAASMFPGVALVTPLFQLFTDIGWIGTYQALIIPNISFALPLTIYTLTSFFNDLPWELEEAARVDGATRGQAFIKIILPLAAPALFTTAILAFIITWNEFLLSQQLSNSSTEPVTVAIARFSGVNPYIPPHAAIMAAGALVTVPLVIMVLIFQRRIISGLTAGGLKS</sequence>
<organism evidence="10 11">
    <name type="scientific">Dietzia cercidiphylli</name>
    <dbReference type="NCBI Taxonomy" id="498199"/>
    <lineage>
        <taxon>Bacteria</taxon>
        <taxon>Bacillati</taxon>
        <taxon>Actinomycetota</taxon>
        <taxon>Actinomycetes</taxon>
        <taxon>Mycobacteriales</taxon>
        <taxon>Dietziaceae</taxon>
        <taxon>Dietzia</taxon>
    </lineage>
</organism>
<keyword evidence="6 7" id="KW-0472">Membrane</keyword>
<evidence type="ECO:0000256" key="4">
    <source>
        <dbReference type="ARBA" id="ARBA00022692"/>
    </source>
</evidence>
<feature type="compositionally biased region" description="Low complexity" evidence="8">
    <location>
        <begin position="7"/>
        <end position="22"/>
    </location>
</feature>
<feature type="transmembrane region" description="Helical" evidence="7">
    <location>
        <begin position="142"/>
        <end position="164"/>
    </location>
</feature>
<evidence type="ECO:0000256" key="8">
    <source>
        <dbReference type="SAM" id="MobiDB-lite"/>
    </source>
</evidence>
<dbReference type="SUPFAM" id="SSF161098">
    <property type="entry name" value="MetI-like"/>
    <property type="match status" value="1"/>
</dbReference>
<feature type="transmembrane region" description="Helical" evidence="7">
    <location>
        <begin position="176"/>
        <end position="199"/>
    </location>
</feature>
<gene>
    <name evidence="10" type="ORF">GCM10009831_34680</name>
</gene>
<dbReference type="Proteomes" id="UP001500383">
    <property type="component" value="Unassembled WGS sequence"/>
</dbReference>
<reference evidence="10 11" key="1">
    <citation type="journal article" date="2019" name="Int. J. Syst. Evol. Microbiol.">
        <title>The Global Catalogue of Microorganisms (GCM) 10K type strain sequencing project: providing services to taxonomists for standard genome sequencing and annotation.</title>
        <authorList>
            <consortium name="The Broad Institute Genomics Platform"/>
            <consortium name="The Broad Institute Genome Sequencing Center for Infectious Disease"/>
            <person name="Wu L."/>
            <person name="Ma J."/>
        </authorList>
    </citation>
    <scope>NUCLEOTIDE SEQUENCE [LARGE SCALE GENOMIC DNA]</scope>
    <source>
        <strain evidence="10 11">JCM 16002</strain>
    </source>
</reference>
<evidence type="ECO:0000313" key="11">
    <source>
        <dbReference type="Proteomes" id="UP001500383"/>
    </source>
</evidence>
<comment type="similarity">
    <text evidence="7">Belongs to the binding-protein-dependent transport system permease family.</text>
</comment>
<evidence type="ECO:0000259" key="9">
    <source>
        <dbReference type="PROSITE" id="PS50928"/>
    </source>
</evidence>
<feature type="domain" description="ABC transmembrane type-1" evidence="9">
    <location>
        <begin position="108"/>
        <end position="300"/>
    </location>
</feature>
<keyword evidence="4 7" id="KW-0812">Transmembrane</keyword>
<keyword evidence="5 7" id="KW-1133">Transmembrane helix</keyword>
<dbReference type="PROSITE" id="PS50928">
    <property type="entry name" value="ABC_TM1"/>
    <property type="match status" value="1"/>
</dbReference>
<dbReference type="EMBL" id="BAAAQG010000024">
    <property type="protein sequence ID" value="GAA1721513.1"/>
    <property type="molecule type" value="Genomic_DNA"/>
</dbReference>
<protein>
    <submittedName>
        <fullName evidence="10">Carbohydrate ABC transporter permease</fullName>
    </submittedName>
</protein>
<feature type="transmembrane region" description="Helical" evidence="7">
    <location>
        <begin position="46"/>
        <end position="67"/>
    </location>
</feature>
<evidence type="ECO:0000256" key="6">
    <source>
        <dbReference type="ARBA" id="ARBA00023136"/>
    </source>
</evidence>
<evidence type="ECO:0000256" key="3">
    <source>
        <dbReference type="ARBA" id="ARBA00022475"/>
    </source>
</evidence>
<dbReference type="PANTHER" id="PTHR32243:SF18">
    <property type="entry name" value="INNER MEMBRANE ABC TRANSPORTER PERMEASE PROTEIN YCJP"/>
    <property type="match status" value="1"/>
</dbReference>
<feature type="compositionally biased region" description="Basic and acidic residues" evidence="8">
    <location>
        <begin position="25"/>
        <end position="37"/>
    </location>
</feature>
<evidence type="ECO:0000313" key="10">
    <source>
        <dbReference type="EMBL" id="GAA1721513.1"/>
    </source>
</evidence>
<evidence type="ECO:0000256" key="2">
    <source>
        <dbReference type="ARBA" id="ARBA00022448"/>
    </source>
</evidence>
<feature type="transmembrane region" description="Helical" evidence="7">
    <location>
        <begin position="104"/>
        <end position="130"/>
    </location>
</feature>
<dbReference type="InterPro" id="IPR050901">
    <property type="entry name" value="BP-dep_ABC_trans_perm"/>
</dbReference>
<keyword evidence="3" id="KW-1003">Cell membrane</keyword>
<dbReference type="Gene3D" id="1.10.3720.10">
    <property type="entry name" value="MetI-like"/>
    <property type="match status" value="1"/>
</dbReference>
<name>A0ABN2JB15_9ACTN</name>
<dbReference type="PANTHER" id="PTHR32243">
    <property type="entry name" value="MALTOSE TRANSPORT SYSTEM PERMEASE-RELATED"/>
    <property type="match status" value="1"/>
</dbReference>
<feature type="transmembrane region" description="Helical" evidence="7">
    <location>
        <begin position="220"/>
        <end position="245"/>
    </location>
</feature>